<feature type="domain" description="Nitrogen regulatory protein areA GATA-like" evidence="2">
    <location>
        <begin position="37"/>
        <end position="64"/>
    </location>
</feature>
<evidence type="ECO:0000313" key="4">
    <source>
        <dbReference type="Proteomes" id="UP000603453"/>
    </source>
</evidence>
<dbReference type="GO" id="GO:0005737">
    <property type="term" value="C:cytoplasm"/>
    <property type="evidence" value="ECO:0007669"/>
    <property type="project" value="TreeGrafter"/>
</dbReference>
<feature type="region of interest" description="Disordered" evidence="1">
    <location>
        <begin position="118"/>
        <end position="139"/>
    </location>
</feature>
<dbReference type="GO" id="GO:0006808">
    <property type="term" value="P:regulation of nitrogen utilization"/>
    <property type="evidence" value="ECO:0007669"/>
    <property type="project" value="TreeGrafter"/>
</dbReference>
<evidence type="ECO:0000313" key="3">
    <source>
        <dbReference type="EMBL" id="KAG2202894.1"/>
    </source>
</evidence>
<gene>
    <name evidence="3" type="ORF">INT47_008926</name>
</gene>
<dbReference type="AlphaFoldDB" id="A0A8H7R1S0"/>
<dbReference type="PANTHER" id="PTHR28014:SF1">
    <property type="entry name" value="NEGATIVE REGULATOR OF RAS-CAMP PATHWAY"/>
    <property type="match status" value="1"/>
</dbReference>
<dbReference type="InterPro" id="IPR013860">
    <property type="entry name" value="AreA_GATA"/>
</dbReference>
<reference evidence="3" key="1">
    <citation type="submission" date="2020-12" db="EMBL/GenBank/DDBJ databases">
        <title>Metabolic potential, ecology and presence of endohyphal bacteria is reflected in genomic diversity of Mucoromycotina.</title>
        <authorList>
            <person name="Muszewska A."/>
            <person name="Okrasinska A."/>
            <person name="Steczkiewicz K."/>
            <person name="Drgas O."/>
            <person name="Orlowska M."/>
            <person name="Perlinska-Lenart U."/>
            <person name="Aleksandrzak-Piekarczyk T."/>
            <person name="Szatraj K."/>
            <person name="Zielenkiewicz U."/>
            <person name="Pilsyk S."/>
            <person name="Malc E."/>
            <person name="Mieczkowski P."/>
            <person name="Kruszewska J.S."/>
            <person name="Biernat P."/>
            <person name="Pawlowska J."/>
        </authorList>
    </citation>
    <scope>NUCLEOTIDE SEQUENCE</scope>
    <source>
        <strain evidence="3">WA0000017839</strain>
    </source>
</reference>
<proteinExistence type="predicted"/>
<dbReference type="PANTHER" id="PTHR28014">
    <property type="entry name" value="NEGATIVE REGULATOR OF RAS-CAMP PATHWAY"/>
    <property type="match status" value="1"/>
</dbReference>
<dbReference type="Proteomes" id="UP000603453">
    <property type="component" value="Unassembled WGS sequence"/>
</dbReference>
<dbReference type="GO" id="GO:0031930">
    <property type="term" value="P:mitochondria-nucleus signaling pathway"/>
    <property type="evidence" value="ECO:0007669"/>
    <property type="project" value="TreeGrafter"/>
</dbReference>
<dbReference type="InterPro" id="IPR053043">
    <property type="entry name" value="Ras-cAMP_regulatory"/>
</dbReference>
<dbReference type="Pfam" id="PF08550">
    <property type="entry name" value="GATA_AreA"/>
    <property type="match status" value="1"/>
</dbReference>
<sequence>MTTLLSDMHLPMLIQTTLSESPYKSVPWNNLDQLSCLWGVFTKCKNNIRDGFRLENLSWRLWYRQSVLQKKAEPKTCELDFSSREKSLHRTKSLPDLSQWSHQKKSFKRPSQKFFITVDQEESESEEEEEEEEEPMEEVSLTFTKITTNALSKPVSLLSDMLVENNSGLRRCQSRYSRLDQFFLEATTA</sequence>
<dbReference type="OrthoDB" id="515401at2759"/>
<accession>A0A8H7R1S0</accession>
<organism evidence="3 4">
    <name type="scientific">Mucor saturninus</name>
    <dbReference type="NCBI Taxonomy" id="64648"/>
    <lineage>
        <taxon>Eukaryota</taxon>
        <taxon>Fungi</taxon>
        <taxon>Fungi incertae sedis</taxon>
        <taxon>Mucoromycota</taxon>
        <taxon>Mucoromycotina</taxon>
        <taxon>Mucoromycetes</taxon>
        <taxon>Mucorales</taxon>
        <taxon>Mucorineae</taxon>
        <taxon>Mucoraceae</taxon>
        <taxon>Mucor</taxon>
    </lineage>
</organism>
<feature type="compositionally biased region" description="Acidic residues" evidence="1">
    <location>
        <begin position="119"/>
        <end position="137"/>
    </location>
</feature>
<dbReference type="GO" id="GO:0000122">
    <property type="term" value="P:negative regulation of transcription by RNA polymerase II"/>
    <property type="evidence" value="ECO:0007669"/>
    <property type="project" value="TreeGrafter"/>
</dbReference>
<name>A0A8H7R1S0_9FUNG</name>
<dbReference type="EMBL" id="JAEPRD010000056">
    <property type="protein sequence ID" value="KAG2202894.1"/>
    <property type="molecule type" value="Genomic_DNA"/>
</dbReference>
<evidence type="ECO:0000259" key="2">
    <source>
        <dbReference type="Pfam" id="PF08550"/>
    </source>
</evidence>
<keyword evidence="4" id="KW-1185">Reference proteome</keyword>
<protein>
    <recommendedName>
        <fullName evidence="2">Nitrogen regulatory protein areA GATA-like domain-containing protein</fullName>
    </recommendedName>
</protein>
<evidence type="ECO:0000256" key="1">
    <source>
        <dbReference type="SAM" id="MobiDB-lite"/>
    </source>
</evidence>
<comment type="caution">
    <text evidence="3">The sequence shown here is derived from an EMBL/GenBank/DDBJ whole genome shotgun (WGS) entry which is preliminary data.</text>
</comment>